<dbReference type="STRING" id="589924.Ferp_0715"/>
<evidence type="ECO:0000256" key="1">
    <source>
        <dbReference type="SAM" id="Phobius"/>
    </source>
</evidence>
<dbReference type="GeneID" id="8778219"/>
<dbReference type="PaxDb" id="589924-Ferp_0715"/>
<accession>D3RWM2</accession>
<name>D3RWM2_FERPA</name>
<dbReference type="KEGG" id="fpl:Ferp_0715"/>
<reference evidence="2 3" key="2">
    <citation type="journal article" date="2011" name="Stand. Genomic Sci.">
        <title>Complete genome sequence of Ferroglobus placidus AEDII12DO.</title>
        <authorList>
            <person name="Anderson I."/>
            <person name="Risso C."/>
            <person name="Holmes D."/>
            <person name="Lucas S."/>
            <person name="Copeland A."/>
            <person name="Lapidus A."/>
            <person name="Cheng J.F."/>
            <person name="Bruce D."/>
            <person name="Goodwin L."/>
            <person name="Pitluck S."/>
            <person name="Saunders E."/>
            <person name="Brettin T."/>
            <person name="Detter J.C."/>
            <person name="Han C."/>
            <person name="Tapia R."/>
            <person name="Larimer F."/>
            <person name="Land M."/>
            <person name="Hauser L."/>
            <person name="Woyke T."/>
            <person name="Lovley D."/>
            <person name="Kyrpides N."/>
            <person name="Ivanova N."/>
        </authorList>
    </citation>
    <scope>NUCLEOTIDE SEQUENCE [LARGE SCALE GENOMIC DNA]</scope>
    <source>
        <strain evidence="3">DSM 10642 / AEDII12DO</strain>
    </source>
</reference>
<dbReference type="eggNOG" id="ENOG502N58N">
    <property type="taxonomic scope" value="Archaea"/>
</dbReference>
<organism evidence="2 3">
    <name type="scientific">Ferroglobus placidus (strain DSM 10642 / AEDII12DO)</name>
    <dbReference type="NCBI Taxonomy" id="589924"/>
    <lineage>
        <taxon>Archaea</taxon>
        <taxon>Methanobacteriati</taxon>
        <taxon>Methanobacteriota</taxon>
        <taxon>Archaeoglobi</taxon>
        <taxon>Archaeoglobales</taxon>
        <taxon>Archaeoglobaceae</taxon>
        <taxon>Ferroglobus</taxon>
    </lineage>
</organism>
<feature type="transmembrane region" description="Helical" evidence="1">
    <location>
        <begin position="7"/>
        <end position="25"/>
    </location>
</feature>
<gene>
    <name evidence="2" type="ordered locus">Ferp_0715</name>
</gene>
<evidence type="ECO:0000313" key="3">
    <source>
        <dbReference type="Proteomes" id="UP000002613"/>
    </source>
</evidence>
<proteinExistence type="predicted"/>
<keyword evidence="1" id="KW-0472">Membrane</keyword>
<dbReference type="AlphaFoldDB" id="D3RWM2"/>
<keyword evidence="1" id="KW-1133">Transmembrane helix</keyword>
<dbReference type="EMBL" id="CP001899">
    <property type="protein sequence ID" value="ADC64885.1"/>
    <property type="molecule type" value="Genomic_DNA"/>
</dbReference>
<dbReference type="Proteomes" id="UP000002613">
    <property type="component" value="Chromosome"/>
</dbReference>
<dbReference type="HOGENOM" id="CLU_160720_2_0_2"/>
<keyword evidence="1" id="KW-0812">Transmembrane</keyword>
<feature type="transmembrane region" description="Helical" evidence="1">
    <location>
        <begin position="31"/>
        <end position="53"/>
    </location>
</feature>
<protein>
    <submittedName>
        <fullName evidence="2">Uncharacterized protein</fullName>
    </submittedName>
</protein>
<sequence>MKGFKLLYVLAAILIAADLAYFLVFHPKRHFYWEVPAFSAAFGFVMCIALVIISKSIGKFIMKSEDYYEKIRKVR</sequence>
<dbReference type="RefSeq" id="WP_012965229.1">
    <property type="nucleotide sequence ID" value="NC_013849.1"/>
</dbReference>
<dbReference type="OrthoDB" id="378797at2157"/>
<keyword evidence="3" id="KW-1185">Reference proteome</keyword>
<evidence type="ECO:0000313" key="2">
    <source>
        <dbReference type="EMBL" id="ADC64885.1"/>
    </source>
</evidence>
<reference evidence="3" key="1">
    <citation type="submission" date="2010-02" db="EMBL/GenBank/DDBJ databases">
        <title>Complete sequence of Ferroglobus placidus DSM 10642.</title>
        <authorList>
            <consortium name="US DOE Joint Genome Institute"/>
            <person name="Lucas S."/>
            <person name="Copeland A."/>
            <person name="Lapidus A."/>
            <person name="Cheng J.-F."/>
            <person name="Bruce D."/>
            <person name="Goodwin L."/>
            <person name="Pitluck S."/>
            <person name="Saunders E."/>
            <person name="Brettin T."/>
            <person name="Detter J.C."/>
            <person name="Han C."/>
            <person name="Tapia R."/>
            <person name="Larimer F."/>
            <person name="Land M."/>
            <person name="Hauser L."/>
            <person name="Kyrpides N."/>
            <person name="Ivanova N."/>
            <person name="Holmes D."/>
            <person name="Lovley D."/>
            <person name="Kyrpides N."/>
            <person name="Anderson I.J."/>
            <person name="Woyke T."/>
        </authorList>
    </citation>
    <scope>NUCLEOTIDE SEQUENCE [LARGE SCALE GENOMIC DNA]</scope>
    <source>
        <strain evidence="3">DSM 10642 / AEDII12DO</strain>
    </source>
</reference>